<keyword evidence="5" id="KW-0269">Exonuclease</keyword>
<feature type="compositionally biased region" description="Low complexity" evidence="6">
    <location>
        <begin position="459"/>
        <end position="471"/>
    </location>
</feature>
<evidence type="ECO:0000256" key="4">
    <source>
        <dbReference type="ARBA" id="ARBA00022801"/>
    </source>
</evidence>
<evidence type="ECO:0000259" key="8">
    <source>
        <dbReference type="Pfam" id="PF17846"/>
    </source>
</evidence>
<feature type="domain" description="Xrn1 helical" evidence="8">
    <location>
        <begin position="353"/>
        <end position="483"/>
    </location>
</feature>
<keyword evidence="4" id="KW-0378">Hydrolase</keyword>
<dbReference type="EMBL" id="JANCYW010000006">
    <property type="protein sequence ID" value="KAK4535872.1"/>
    <property type="molecule type" value="Genomic_DNA"/>
</dbReference>
<dbReference type="GO" id="GO:0005634">
    <property type="term" value="C:nucleus"/>
    <property type="evidence" value="ECO:0007669"/>
    <property type="project" value="TreeGrafter"/>
</dbReference>
<dbReference type="GO" id="GO:0003723">
    <property type="term" value="F:RNA binding"/>
    <property type="evidence" value="ECO:0007669"/>
    <property type="project" value="TreeGrafter"/>
</dbReference>
<proteinExistence type="inferred from homology"/>
<dbReference type="Gene3D" id="1.25.40.1050">
    <property type="match status" value="1"/>
</dbReference>
<comment type="similarity">
    <text evidence="1">Belongs to the 5'-3' exonuclease family. XRN2/RAT1 subfamily.</text>
</comment>
<feature type="region of interest" description="Disordered" evidence="6">
    <location>
        <begin position="513"/>
        <end position="594"/>
    </location>
</feature>
<dbReference type="Proteomes" id="UP001301350">
    <property type="component" value="Unassembled WGS sequence"/>
</dbReference>
<feature type="compositionally biased region" description="Low complexity" evidence="6">
    <location>
        <begin position="543"/>
        <end position="563"/>
    </location>
</feature>
<feature type="compositionally biased region" description="Polar residues" evidence="6">
    <location>
        <begin position="283"/>
        <end position="293"/>
    </location>
</feature>
<evidence type="ECO:0000313" key="10">
    <source>
        <dbReference type="Proteomes" id="UP001301350"/>
    </source>
</evidence>
<comment type="caution">
    <text evidence="9">The sequence shown here is derived from an EMBL/GenBank/DDBJ whole genome shotgun (WGS) entry which is preliminary data.</text>
</comment>
<evidence type="ECO:0000256" key="2">
    <source>
        <dbReference type="ARBA" id="ARBA00022664"/>
    </source>
</evidence>
<dbReference type="AlphaFoldDB" id="A0AAV9IU79"/>
<evidence type="ECO:0000313" key="9">
    <source>
        <dbReference type="EMBL" id="KAK4535872.1"/>
    </source>
</evidence>
<dbReference type="InterPro" id="IPR027073">
    <property type="entry name" value="5_3_exoribonuclease"/>
</dbReference>
<reference evidence="9 10" key="1">
    <citation type="submission" date="2022-07" db="EMBL/GenBank/DDBJ databases">
        <title>Genome-wide signatures of adaptation to extreme environments.</title>
        <authorList>
            <person name="Cho C.H."/>
            <person name="Yoon H.S."/>
        </authorList>
    </citation>
    <scope>NUCLEOTIDE SEQUENCE [LARGE SCALE GENOMIC DNA]</scope>
    <source>
        <strain evidence="9 10">DBV 063 E5</strain>
    </source>
</reference>
<dbReference type="FunFam" id="1.25.40.1050:FF:000002">
    <property type="entry name" value="5'-3' exoribonuclease"/>
    <property type="match status" value="1"/>
</dbReference>
<dbReference type="GO" id="GO:0000956">
    <property type="term" value="P:nuclear-transcribed mRNA catabolic process"/>
    <property type="evidence" value="ECO:0007669"/>
    <property type="project" value="TreeGrafter"/>
</dbReference>
<gene>
    <name evidence="9" type="ORF">CDCA_CDCA06G1897</name>
</gene>
<keyword evidence="10" id="KW-1185">Reference proteome</keyword>
<dbReference type="Gene3D" id="3.40.50.12390">
    <property type="match status" value="2"/>
</dbReference>
<feature type="compositionally biased region" description="Acidic residues" evidence="6">
    <location>
        <begin position="572"/>
        <end position="581"/>
    </location>
</feature>
<evidence type="ECO:0000256" key="6">
    <source>
        <dbReference type="SAM" id="MobiDB-lite"/>
    </source>
</evidence>
<dbReference type="PANTHER" id="PTHR12341:SF41">
    <property type="entry name" value="5'-3' EXORIBONUCLEASE 2"/>
    <property type="match status" value="1"/>
</dbReference>
<accession>A0AAV9IU79</accession>
<name>A0AAV9IU79_CYACA</name>
<dbReference type="GO" id="GO:0004534">
    <property type="term" value="F:5'-3' RNA exonuclease activity"/>
    <property type="evidence" value="ECO:0007669"/>
    <property type="project" value="TreeGrafter"/>
</dbReference>
<organism evidence="9 10">
    <name type="scientific">Cyanidium caldarium</name>
    <name type="common">Red alga</name>
    <dbReference type="NCBI Taxonomy" id="2771"/>
    <lineage>
        <taxon>Eukaryota</taxon>
        <taxon>Rhodophyta</taxon>
        <taxon>Bangiophyceae</taxon>
        <taxon>Cyanidiales</taxon>
        <taxon>Cyanidiaceae</taxon>
        <taxon>Cyanidium</taxon>
    </lineage>
</organism>
<dbReference type="PANTHER" id="PTHR12341">
    <property type="entry name" value="5'-&gt;3' EXORIBONUCLEASE"/>
    <property type="match status" value="1"/>
</dbReference>
<feature type="region of interest" description="Disordered" evidence="6">
    <location>
        <begin position="1118"/>
        <end position="1145"/>
    </location>
</feature>
<evidence type="ECO:0000256" key="5">
    <source>
        <dbReference type="ARBA" id="ARBA00022839"/>
    </source>
</evidence>
<dbReference type="InterPro" id="IPR004859">
    <property type="entry name" value="Xrn1_N"/>
</dbReference>
<dbReference type="CDD" id="cd18673">
    <property type="entry name" value="PIN_XRN1-2-like"/>
    <property type="match status" value="1"/>
</dbReference>
<feature type="domain" description="Xrn1 N-terminal" evidence="7">
    <location>
        <begin position="1"/>
        <end position="264"/>
    </location>
</feature>
<sequence length="1145" mass="126989">MGVASFFRWIVARYPKILEEAAEEQPADWSEPPATEYLWDNAYLHVDTTLPNPDGSRYDNLYLDMNGIVHPCAHPEDRPPPETEAEMFGEVFRYIDRIFALVRPRRLVYMAVDGVAPRAKINQQRTRRFRAAKEARDKEDEEEALRALWRQQGLRVPPQRPDTERFDSNVITPGTPFMERLSRALMQYVCERIRHCAGWREVSVIFSDAGVPGEGEHKIAEFIRVQRAQPSYDVHTSHVLYGLDADLIMLALATHEVHFTVLRERVVFGETANAAMNNLRQLAQRQQHGQTQTDRPDGGATASAVADASSEGAVRPRPRPYDLLHADRLREYLDAEFRSALTEEVAEPPHEPYDLERVVDDFVFLCFFVGNDFLPHLPSLDIREGAVDFLMEVYKRQQPRVGYLTDGQGGVLFDRVRALLADVAQVEDRVFQERARIEQRERARNGQRDKGAAVAAVVPQRAAPAPAAAEAPSKRRKTDVEAEAGVPNVEMVRLSRRHVKENKIRHLLEQLKQKRGRAGATDATAPERAVEVAGTSVVDVPEDAAGAKGDTATTASEVAATETTVDRTETPESTDETAPVDDDTHSAVASSDESDEVLEQLLDHYTDADGKRFEEVLRERLRQRIDTEAQGRSGGGGVDPVRFHVPGWKERYYRSKFPRWPTPVTGSDGRSRELDRLCHAYYEGLLWVFKYYYAGCPSWTWFYPYHYAPFASDLARYPFQQTDARFERGMPFTPLEQLMAVLPAASGARCLPTALYRLMVDRSSPLIDYYPTDFPVDLNGKRHAWQGVALLPFVDERRLRAAMHTALDQARNGEHAVRDDVDKQAMLARASRERAFGPALLMAHADTAVGQVLRRLQQASAGEGAAAAGYKLDGRSTGGLFGRVLHWQPDQSLRGDADWWASLQQGEAPVVAVAAWTNAKHLAHVPRLLPGVRVPRRALHVADLDGVLAGRAGWKAARFGPLGKAAAEVRQERRRMMNVAREDKTAVAWPSVPLSSGTPTANASFGYWPYGSGGVPITTSAEAPTGPYAYPARDGVGWPPSLAAYYGHAATATSLAYPPGYTPAYGDGRGGASYPPPPYATPSSAVYPPTSMAPPFASPPAAHPYSYAAHPGAAPWWPSTTTTTSASLPEAPNSSPKGRRKRKRH</sequence>
<evidence type="ECO:0000256" key="3">
    <source>
        <dbReference type="ARBA" id="ARBA00022722"/>
    </source>
</evidence>
<protein>
    <submittedName>
        <fullName evidence="9">Uncharacterized protein</fullName>
    </submittedName>
</protein>
<evidence type="ECO:0000259" key="7">
    <source>
        <dbReference type="Pfam" id="PF03159"/>
    </source>
</evidence>
<feature type="region of interest" description="Disordered" evidence="6">
    <location>
        <begin position="459"/>
        <end position="481"/>
    </location>
</feature>
<feature type="region of interest" description="Disordered" evidence="6">
    <location>
        <begin position="283"/>
        <end position="318"/>
    </location>
</feature>
<feature type="domain" description="Xrn1 helical" evidence="8">
    <location>
        <begin position="572"/>
        <end position="943"/>
    </location>
</feature>
<dbReference type="FunFam" id="3.40.50.12390:FF:000003">
    <property type="entry name" value="5'-3' exoribonuclease"/>
    <property type="match status" value="1"/>
</dbReference>
<keyword evidence="3" id="KW-0540">Nuclease</keyword>
<dbReference type="Pfam" id="PF17846">
    <property type="entry name" value="XRN_M"/>
    <property type="match status" value="2"/>
</dbReference>
<evidence type="ECO:0000256" key="1">
    <source>
        <dbReference type="ARBA" id="ARBA00006994"/>
    </source>
</evidence>
<dbReference type="Pfam" id="PF03159">
    <property type="entry name" value="XRN_N"/>
    <property type="match status" value="1"/>
</dbReference>
<feature type="compositionally biased region" description="Low complexity" evidence="6">
    <location>
        <begin position="1118"/>
        <end position="1127"/>
    </location>
</feature>
<dbReference type="GO" id="GO:0006397">
    <property type="term" value="P:mRNA processing"/>
    <property type="evidence" value="ECO:0007669"/>
    <property type="project" value="UniProtKB-KW"/>
</dbReference>
<dbReference type="InterPro" id="IPR041412">
    <property type="entry name" value="Xrn1_helical"/>
</dbReference>
<keyword evidence="2" id="KW-0507">mRNA processing</keyword>